<keyword evidence="3" id="KW-1185">Reference proteome</keyword>
<feature type="compositionally biased region" description="Low complexity" evidence="1">
    <location>
        <begin position="156"/>
        <end position="169"/>
    </location>
</feature>
<evidence type="ECO:0000256" key="1">
    <source>
        <dbReference type="SAM" id="MobiDB-lite"/>
    </source>
</evidence>
<feature type="compositionally biased region" description="Acidic residues" evidence="1">
    <location>
        <begin position="249"/>
        <end position="271"/>
    </location>
</feature>
<feature type="compositionally biased region" description="Acidic residues" evidence="1">
    <location>
        <begin position="442"/>
        <end position="451"/>
    </location>
</feature>
<evidence type="ECO:0000313" key="2">
    <source>
        <dbReference type="EMBL" id="TFK46972.1"/>
    </source>
</evidence>
<reference evidence="2 3" key="1">
    <citation type="journal article" date="2019" name="Nat. Ecol. Evol.">
        <title>Megaphylogeny resolves global patterns of mushroom evolution.</title>
        <authorList>
            <person name="Varga T."/>
            <person name="Krizsan K."/>
            <person name="Foldi C."/>
            <person name="Dima B."/>
            <person name="Sanchez-Garcia M."/>
            <person name="Sanchez-Ramirez S."/>
            <person name="Szollosi G.J."/>
            <person name="Szarkandi J.G."/>
            <person name="Papp V."/>
            <person name="Albert L."/>
            <person name="Andreopoulos W."/>
            <person name="Angelini C."/>
            <person name="Antonin V."/>
            <person name="Barry K.W."/>
            <person name="Bougher N.L."/>
            <person name="Buchanan P."/>
            <person name="Buyck B."/>
            <person name="Bense V."/>
            <person name="Catcheside P."/>
            <person name="Chovatia M."/>
            <person name="Cooper J."/>
            <person name="Damon W."/>
            <person name="Desjardin D."/>
            <person name="Finy P."/>
            <person name="Geml J."/>
            <person name="Haridas S."/>
            <person name="Hughes K."/>
            <person name="Justo A."/>
            <person name="Karasinski D."/>
            <person name="Kautmanova I."/>
            <person name="Kiss B."/>
            <person name="Kocsube S."/>
            <person name="Kotiranta H."/>
            <person name="LaButti K.M."/>
            <person name="Lechner B.E."/>
            <person name="Liimatainen K."/>
            <person name="Lipzen A."/>
            <person name="Lukacs Z."/>
            <person name="Mihaltcheva S."/>
            <person name="Morgado L.N."/>
            <person name="Niskanen T."/>
            <person name="Noordeloos M.E."/>
            <person name="Ohm R.A."/>
            <person name="Ortiz-Santana B."/>
            <person name="Ovrebo C."/>
            <person name="Racz N."/>
            <person name="Riley R."/>
            <person name="Savchenko A."/>
            <person name="Shiryaev A."/>
            <person name="Soop K."/>
            <person name="Spirin V."/>
            <person name="Szebenyi C."/>
            <person name="Tomsovsky M."/>
            <person name="Tulloss R.E."/>
            <person name="Uehling J."/>
            <person name="Grigoriev I.V."/>
            <person name="Vagvolgyi C."/>
            <person name="Papp T."/>
            <person name="Martin F.M."/>
            <person name="Miettinen O."/>
            <person name="Hibbett D.S."/>
            <person name="Nagy L.G."/>
        </authorList>
    </citation>
    <scope>NUCLEOTIDE SEQUENCE [LARGE SCALE GENOMIC DNA]</scope>
    <source>
        <strain evidence="2 3">OMC1185</strain>
    </source>
</reference>
<feature type="compositionally biased region" description="Basic and acidic residues" evidence="1">
    <location>
        <begin position="394"/>
        <end position="413"/>
    </location>
</feature>
<dbReference type="Proteomes" id="UP000305948">
    <property type="component" value="Unassembled WGS sequence"/>
</dbReference>
<protein>
    <submittedName>
        <fullName evidence="2">Uncharacterized protein</fullName>
    </submittedName>
</protein>
<feature type="region of interest" description="Disordered" evidence="1">
    <location>
        <begin position="236"/>
        <end position="318"/>
    </location>
</feature>
<organism evidence="2 3">
    <name type="scientific">Heliocybe sulcata</name>
    <dbReference type="NCBI Taxonomy" id="5364"/>
    <lineage>
        <taxon>Eukaryota</taxon>
        <taxon>Fungi</taxon>
        <taxon>Dikarya</taxon>
        <taxon>Basidiomycota</taxon>
        <taxon>Agaricomycotina</taxon>
        <taxon>Agaricomycetes</taxon>
        <taxon>Gloeophyllales</taxon>
        <taxon>Gloeophyllaceae</taxon>
        <taxon>Heliocybe</taxon>
    </lineage>
</organism>
<proteinExistence type="predicted"/>
<dbReference type="OrthoDB" id="2565191at2759"/>
<feature type="region of interest" description="Disordered" evidence="1">
    <location>
        <begin position="354"/>
        <end position="451"/>
    </location>
</feature>
<accession>A0A5C3MNL6</accession>
<feature type="compositionally biased region" description="Low complexity" evidence="1">
    <location>
        <begin position="280"/>
        <end position="296"/>
    </location>
</feature>
<gene>
    <name evidence="2" type="ORF">OE88DRAFT_1666778</name>
</gene>
<dbReference type="EMBL" id="ML213526">
    <property type="protein sequence ID" value="TFK46972.1"/>
    <property type="molecule type" value="Genomic_DNA"/>
</dbReference>
<dbReference type="STRING" id="5364.A0A5C3MNL6"/>
<sequence>MGRRRTTVHDLASLRVHPDGTRTPYFLPPIPPLETDSTTGDASLHANGLRPRLEKYTTQDARGNLIARDAGGLGRVPYKFPASSSAKAAEDGESIDIDQIATPARLDGTENSDNLASEEVGRGKKRKGKDVKDRRAKKRRIFNEDLSFLDSPCSGVATPASRPTSSSAVRDVETDAHSTVSYDTQVIDAFSAPSSDLLKAIHHFATIYYSEKGQLIDASRDARRAKKEARLKRLQEAEDLDKAASPVSSDDDAAEKEVQSDEDEGNEAGSDDESRRSHTSIRSRTGSPIPGPSSSTKPVKGKAPHRRRKRRARSELRRDMYKAFDGSALVALGMLVQEHITGLLTPDIPDGWEEEMERCHDAPDDATGAVKRPKKKKRQRRGKAEAGVNKQRRRSAEAPEAGRDEAAQPHSGEEDQASVEEPISIPGNLFDGDIPNPALVIDNDDDSDYAP</sequence>
<feature type="region of interest" description="Disordered" evidence="1">
    <location>
        <begin position="84"/>
        <end position="136"/>
    </location>
</feature>
<feature type="compositionally biased region" description="Basic residues" evidence="1">
    <location>
        <begin position="371"/>
        <end position="381"/>
    </location>
</feature>
<name>A0A5C3MNL6_9AGAM</name>
<dbReference type="AlphaFoldDB" id="A0A5C3MNL6"/>
<feature type="region of interest" description="Disordered" evidence="1">
    <location>
        <begin position="153"/>
        <end position="172"/>
    </location>
</feature>
<feature type="compositionally biased region" description="Basic residues" evidence="1">
    <location>
        <begin position="299"/>
        <end position="312"/>
    </location>
</feature>
<feature type="compositionally biased region" description="Basic residues" evidence="1">
    <location>
        <begin position="123"/>
        <end position="136"/>
    </location>
</feature>
<evidence type="ECO:0000313" key="3">
    <source>
        <dbReference type="Proteomes" id="UP000305948"/>
    </source>
</evidence>